<evidence type="ECO:0000313" key="2">
    <source>
        <dbReference type="Proteomes" id="UP001057402"/>
    </source>
</evidence>
<reference evidence="2" key="1">
    <citation type="journal article" date="2023" name="Front. Plant Sci.">
        <title>Chromosomal-level genome assembly of Melastoma candidum provides insights into trichome evolution.</title>
        <authorList>
            <person name="Zhong Y."/>
            <person name="Wu W."/>
            <person name="Sun C."/>
            <person name="Zou P."/>
            <person name="Liu Y."/>
            <person name="Dai S."/>
            <person name="Zhou R."/>
        </authorList>
    </citation>
    <scope>NUCLEOTIDE SEQUENCE [LARGE SCALE GENOMIC DNA]</scope>
</reference>
<name>A0ACB9QUH6_9MYRT</name>
<dbReference type="EMBL" id="CM042884">
    <property type="protein sequence ID" value="KAI4370318.1"/>
    <property type="molecule type" value="Genomic_DNA"/>
</dbReference>
<keyword evidence="2" id="KW-1185">Reference proteome</keyword>
<dbReference type="Proteomes" id="UP001057402">
    <property type="component" value="Chromosome 5"/>
</dbReference>
<organism evidence="1 2">
    <name type="scientific">Melastoma candidum</name>
    <dbReference type="NCBI Taxonomy" id="119954"/>
    <lineage>
        <taxon>Eukaryota</taxon>
        <taxon>Viridiplantae</taxon>
        <taxon>Streptophyta</taxon>
        <taxon>Embryophyta</taxon>
        <taxon>Tracheophyta</taxon>
        <taxon>Spermatophyta</taxon>
        <taxon>Magnoliopsida</taxon>
        <taxon>eudicotyledons</taxon>
        <taxon>Gunneridae</taxon>
        <taxon>Pentapetalae</taxon>
        <taxon>rosids</taxon>
        <taxon>malvids</taxon>
        <taxon>Myrtales</taxon>
        <taxon>Melastomataceae</taxon>
        <taxon>Melastomatoideae</taxon>
        <taxon>Melastomateae</taxon>
        <taxon>Melastoma</taxon>
    </lineage>
</organism>
<protein>
    <submittedName>
        <fullName evidence="1">Uncharacterized protein</fullName>
    </submittedName>
</protein>
<sequence length="143" mass="16567">MASYVGGFHIALIVSVCFLMARDVASGLNTDFLYRICNGNRFPPDWHEKDFPAQFVWKIVRNTPYADGYEYYTDKVYYAIHFYGHGVCTQGLPQNECSQCLYVATDNLWKNCDTSVIGAQIQLRDCRIRYEEYHFNNDGFNGK</sequence>
<accession>A0ACB9QUH6</accession>
<comment type="caution">
    <text evidence="1">The sequence shown here is derived from an EMBL/GenBank/DDBJ whole genome shotgun (WGS) entry which is preliminary data.</text>
</comment>
<proteinExistence type="predicted"/>
<gene>
    <name evidence="1" type="ORF">MLD38_018681</name>
</gene>
<evidence type="ECO:0000313" key="1">
    <source>
        <dbReference type="EMBL" id="KAI4370318.1"/>
    </source>
</evidence>